<evidence type="ECO:0000256" key="3">
    <source>
        <dbReference type="ARBA" id="ARBA00022746"/>
    </source>
</evidence>
<evidence type="ECO:0000259" key="6">
    <source>
        <dbReference type="Pfam" id="PF01593"/>
    </source>
</evidence>
<dbReference type="InterPro" id="IPR036188">
    <property type="entry name" value="FAD/NAD-bd_sf"/>
</dbReference>
<comment type="caution">
    <text evidence="7">The sequence shown here is derived from an EMBL/GenBank/DDBJ whole genome shotgun (WGS) entry which is preliminary data.</text>
</comment>
<dbReference type="SUPFAM" id="SSF51905">
    <property type="entry name" value="FAD/NAD(P)-binding domain"/>
    <property type="match status" value="1"/>
</dbReference>
<dbReference type="Proteomes" id="UP000282759">
    <property type="component" value="Unassembled WGS sequence"/>
</dbReference>
<dbReference type="NCBIfam" id="TIGR02734">
    <property type="entry name" value="crtI_fam"/>
    <property type="match status" value="1"/>
</dbReference>
<dbReference type="AlphaFoldDB" id="A0A3S2UJB1"/>
<dbReference type="InterPro" id="IPR002937">
    <property type="entry name" value="Amino_oxidase"/>
</dbReference>
<dbReference type="NCBIfam" id="NF042421">
    <property type="entry name" value="hydcarot_desat_CrtD"/>
    <property type="match status" value="1"/>
</dbReference>
<dbReference type="InterPro" id="IPR054840">
    <property type="entry name" value="hydcarot_desat_CrtD"/>
</dbReference>
<accession>A0A3S2UJB1</accession>
<comment type="similarity">
    <text evidence="2 5">Belongs to the carotenoid/retinoid oxidoreductase family.</text>
</comment>
<organism evidence="7 8">
    <name type="scientific">Mucilaginibacter limnophilus</name>
    <dbReference type="NCBI Taxonomy" id="1932778"/>
    <lineage>
        <taxon>Bacteria</taxon>
        <taxon>Pseudomonadati</taxon>
        <taxon>Bacteroidota</taxon>
        <taxon>Sphingobacteriia</taxon>
        <taxon>Sphingobacteriales</taxon>
        <taxon>Sphingobacteriaceae</taxon>
        <taxon>Mucilaginibacter</taxon>
    </lineage>
</organism>
<gene>
    <name evidence="7" type="primary">crtI</name>
    <name evidence="7" type="ORF">EOD41_17765</name>
</gene>
<protein>
    <submittedName>
        <fullName evidence="7">Phytoene desaturase</fullName>
    </submittedName>
</protein>
<name>A0A3S2UJB1_9SPHI</name>
<keyword evidence="3 5" id="KW-0125">Carotenoid biosynthesis</keyword>
<dbReference type="Gene3D" id="3.50.50.60">
    <property type="entry name" value="FAD/NAD(P)-binding domain"/>
    <property type="match status" value="2"/>
</dbReference>
<dbReference type="RefSeq" id="WP_127707443.1">
    <property type="nucleotide sequence ID" value="NZ_SACK01000009.1"/>
</dbReference>
<keyword evidence="4 5" id="KW-0560">Oxidoreductase</keyword>
<evidence type="ECO:0000313" key="8">
    <source>
        <dbReference type="Proteomes" id="UP000282759"/>
    </source>
</evidence>
<evidence type="ECO:0000256" key="5">
    <source>
        <dbReference type="RuleBase" id="RU362075"/>
    </source>
</evidence>
<evidence type="ECO:0000256" key="4">
    <source>
        <dbReference type="ARBA" id="ARBA00023002"/>
    </source>
</evidence>
<sequence>MPSSKVIIIGSGIAGIAAAIRLAVKGYAVQVFEANSYPGGKLSEFTQDGFRFDAGPSLFTMPKYVDELFQLAGKNPRDYFNYQKLDSVCNYFYEDDTRLQAHADVGQFVEELSAKTGVDEKAVYKHQQNSARIYNITNHVFLERSLHRLSTYLRWDTLKSILRLPQIDAMRSLHTANQSFFKDKRMLQFFDRYATYNGSNPYQAPATLNVIPYFEQHFGAYFPEGGMYSIVSSLVKLAEELRVQFVYNTKVDEIVVKGGKAEGVRSKDTFFPADMVISNMDVWPTYKQLLAKYPELHRNKILQQERSSSALIFYWGINKQFPQLDLHNIFFSADYKAEFDAIWKQKIISADPTVYLNISSKLKSDDAPAGCENWFVMINVPANIGQNWDMLIAEARGNILKKLSRLLGEDVASLITSEGILDPRSIESRTSSYQGSLYGTSSNNQFAAFMRHANRSSKIGNLYFCGGSVHPGGGIPLCLLSAKIVSDWIE</sequence>
<dbReference type="GO" id="GO:0016491">
    <property type="term" value="F:oxidoreductase activity"/>
    <property type="evidence" value="ECO:0007669"/>
    <property type="project" value="UniProtKB-KW"/>
</dbReference>
<keyword evidence="8" id="KW-1185">Reference proteome</keyword>
<evidence type="ECO:0000313" key="7">
    <source>
        <dbReference type="EMBL" id="RVT98219.1"/>
    </source>
</evidence>
<dbReference type="GO" id="GO:0016117">
    <property type="term" value="P:carotenoid biosynthetic process"/>
    <property type="evidence" value="ECO:0007669"/>
    <property type="project" value="UniProtKB-KW"/>
</dbReference>
<dbReference type="InterPro" id="IPR014105">
    <property type="entry name" value="Carotenoid/retinoid_OxRdtase"/>
</dbReference>
<dbReference type="PANTHER" id="PTHR43734">
    <property type="entry name" value="PHYTOENE DESATURASE"/>
    <property type="match status" value="1"/>
</dbReference>
<dbReference type="Pfam" id="PF01593">
    <property type="entry name" value="Amino_oxidase"/>
    <property type="match status" value="1"/>
</dbReference>
<evidence type="ECO:0000256" key="1">
    <source>
        <dbReference type="ARBA" id="ARBA00004829"/>
    </source>
</evidence>
<proteinExistence type="inferred from homology"/>
<feature type="domain" description="Amine oxidase" evidence="6">
    <location>
        <begin position="13"/>
        <end position="486"/>
    </location>
</feature>
<evidence type="ECO:0000256" key="2">
    <source>
        <dbReference type="ARBA" id="ARBA00006046"/>
    </source>
</evidence>
<dbReference type="PANTHER" id="PTHR43734:SF7">
    <property type="entry name" value="4,4'-DIAPONEUROSPORENE OXYGENASE"/>
    <property type="match status" value="1"/>
</dbReference>
<comment type="pathway">
    <text evidence="1 5">Carotenoid biosynthesis.</text>
</comment>
<dbReference type="OrthoDB" id="9774675at2"/>
<reference evidence="7 8" key="1">
    <citation type="submission" date="2019-01" db="EMBL/GenBank/DDBJ databases">
        <authorList>
            <person name="Chen W.-M."/>
        </authorList>
    </citation>
    <scope>NUCLEOTIDE SEQUENCE [LARGE SCALE GENOMIC DNA]</scope>
    <source>
        <strain evidence="7 8">YBJ-36</strain>
    </source>
</reference>
<dbReference type="EMBL" id="SACK01000009">
    <property type="protein sequence ID" value="RVT98219.1"/>
    <property type="molecule type" value="Genomic_DNA"/>
</dbReference>